<dbReference type="EMBL" id="BARS01044257">
    <property type="protein sequence ID" value="GAG34242.1"/>
    <property type="molecule type" value="Genomic_DNA"/>
</dbReference>
<sequence>IAAHEPGDVGAVLIRALEPIEGIPVMEENRGVTDLYNLTSGPGKLTKSLNVTKELHGLNVTEGSAELKIVDGGPEEFQTATSHRIGVSRDLPRELRFYIKGSRFVSR</sequence>
<evidence type="ECO:0000256" key="2">
    <source>
        <dbReference type="ARBA" id="ARBA00022763"/>
    </source>
</evidence>
<keyword evidence="3" id="KW-0378">Hydrolase</keyword>
<dbReference type="GO" id="GO:0006284">
    <property type="term" value="P:base-excision repair"/>
    <property type="evidence" value="ECO:0007669"/>
    <property type="project" value="InterPro"/>
</dbReference>
<dbReference type="InterPro" id="IPR011034">
    <property type="entry name" value="Formyl_transferase-like_C_sf"/>
</dbReference>
<proteinExistence type="inferred from homology"/>
<dbReference type="Gene3D" id="3.10.300.10">
    <property type="entry name" value="Methylpurine-DNA glycosylase (MPG)"/>
    <property type="match status" value="1"/>
</dbReference>
<keyword evidence="4" id="KW-0234">DNA repair</keyword>
<evidence type="ECO:0000313" key="5">
    <source>
        <dbReference type="EMBL" id="GAG34242.1"/>
    </source>
</evidence>
<feature type="non-terminal residue" evidence="5">
    <location>
        <position position="1"/>
    </location>
</feature>
<dbReference type="PANTHER" id="PTHR10429:SF0">
    <property type="entry name" value="DNA-3-METHYLADENINE GLYCOSYLASE"/>
    <property type="match status" value="1"/>
</dbReference>
<keyword evidence="2" id="KW-0227">DNA damage</keyword>
<evidence type="ECO:0000256" key="4">
    <source>
        <dbReference type="ARBA" id="ARBA00023204"/>
    </source>
</evidence>
<dbReference type="PANTHER" id="PTHR10429">
    <property type="entry name" value="DNA-3-METHYLADENINE GLYCOSYLASE"/>
    <property type="match status" value="1"/>
</dbReference>
<comment type="caution">
    <text evidence="5">The sequence shown here is derived from an EMBL/GenBank/DDBJ whole genome shotgun (WGS) entry which is preliminary data.</text>
</comment>
<gene>
    <name evidence="5" type="ORF">S01H1_66897</name>
</gene>
<organism evidence="5">
    <name type="scientific">marine sediment metagenome</name>
    <dbReference type="NCBI Taxonomy" id="412755"/>
    <lineage>
        <taxon>unclassified sequences</taxon>
        <taxon>metagenomes</taxon>
        <taxon>ecological metagenomes</taxon>
    </lineage>
</organism>
<dbReference type="GO" id="GO:0003905">
    <property type="term" value="F:alkylbase DNA N-glycosylase activity"/>
    <property type="evidence" value="ECO:0007669"/>
    <property type="project" value="InterPro"/>
</dbReference>
<dbReference type="GO" id="GO:0003677">
    <property type="term" value="F:DNA binding"/>
    <property type="evidence" value="ECO:0007669"/>
    <property type="project" value="InterPro"/>
</dbReference>
<evidence type="ECO:0008006" key="6">
    <source>
        <dbReference type="Google" id="ProtNLM"/>
    </source>
</evidence>
<accession>X0XFN9</accession>
<dbReference type="Pfam" id="PF02245">
    <property type="entry name" value="Pur_DNA_glyco"/>
    <property type="match status" value="1"/>
</dbReference>
<comment type="similarity">
    <text evidence="1">Belongs to the DNA glycosylase MPG family.</text>
</comment>
<dbReference type="InterPro" id="IPR003180">
    <property type="entry name" value="MPG"/>
</dbReference>
<reference evidence="5" key="1">
    <citation type="journal article" date="2014" name="Front. Microbiol.">
        <title>High frequency of phylogenetically diverse reductive dehalogenase-homologous genes in deep subseafloor sedimentary metagenomes.</title>
        <authorList>
            <person name="Kawai M."/>
            <person name="Futagami T."/>
            <person name="Toyoda A."/>
            <person name="Takaki Y."/>
            <person name="Nishi S."/>
            <person name="Hori S."/>
            <person name="Arai W."/>
            <person name="Tsubouchi T."/>
            <person name="Morono Y."/>
            <person name="Uchiyama I."/>
            <person name="Ito T."/>
            <person name="Fujiyama A."/>
            <person name="Inagaki F."/>
            <person name="Takami H."/>
        </authorList>
    </citation>
    <scope>NUCLEOTIDE SEQUENCE</scope>
    <source>
        <strain evidence="5">Expedition CK06-06</strain>
    </source>
</reference>
<dbReference type="AlphaFoldDB" id="X0XFN9"/>
<evidence type="ECO:0000256" key="3">
    <source>
        <dbReference type="ARBA" id="ARBA00022801"/>
    </source>
</evidence>
<evidence type="ECO:0000256" key="1">
    <source>
        <dbReference type="ARBA" id="ARBA00009232"/>
    </source>
</evidence>
<dbReference type="SUPFAM" id="SSF50486">
    <property type="entry name" value="FMT C-terminal domain-like"/>
    <property type="match status" value="1"/>
</dbReference>
<dbReference type="InterPro" id="IPR036995">
    <property type="entry name" value="MPG_sf"/>
</dbReference>
<name>X0XFN9_9ZZZZ</name>
<protein>
    <recommendedName>
        <fullName evidence="6">3-methyladenine DNA glycosylase</fullName>
    </recommendedName>
</protein>